<dbReference type="VEuPathDB" id="VectorBase:RPRC010151"/>
<proteinExistence type="predicted"/>
<dbReference type="EnsemblMetazoa" id="RPRC010151-RA">
    <property type="protein sequence ID" value="RPRC010151-PA"/>
    <property type="gene ID" value="RPRC010151"/>
</dbReference>
<dbReference type="AlphaFoldDB" id="T1I1I1"/>
<reference evidence="1" key="1">
    <citation type="submission" date="2015-05" db="UniProtKB">
        <authorList>
            <consortium name="EnsemblMetazoa"/>
        </authorList>
    </citation>
    <scope>IDENTIFICATION</scope>
</reference>
<keyword evidence="2" id="KW-1185">Reference proteome</keyword>
<dbReference type="HOGENOM" id="CLU_1391786_0_0_1"/>
<organism evidence="1 2">
    <name type="scientific">Rhodnius prolixus</name>
    <name type="common">Triatomid bug</name>
    <dbReference type="NCBI Taxonomy" id="13249"/>
    <lineage>
        <taxon>Eukaryota</taxon>
        <taxon>Metazoa</taxon>
        <taxon>Ecdysozoa</taxon>
        <taxon>Arthropoda</taxon>
        <taxon>Hexapoda</taxon>
        <taxon>Insecta</taxon>
        <taxon>Pterygota</taxon>
        <taxon>Neoptera</taxon>
        <taxon>Paraneoptera</taxon>
        <taxon>Hemiptera</taxon>
        <taxon>Heteroptera</taxon>
        <taxon>Panheteroptera</taxon>
        <taxon>Cimicomorpha</taxon>
        <taxon>Reduviidae</taxon>
        <taxon>Triatominae</taxon>
        <taxon>Rhodnius</taxon>
    </lineage>
</organism>
<protein>
    <submittedName>
        <fullName evidence="1">Uncharacterized protein</fullName>
    </submittedName>
</protein>
<accession>T1I1I1</accession>
<name>T1I1I1_RHOPR</name>
<evidence type="ECO:0000313" key="1">
    <source>
        <dbReference type="EnsemblMetazoa" id="RPRC010151-PA"/>
    </source>
</evidence>
<dbReference type="InParanoid" id="T1I1I1"/>
<sequence>MSSDDSDCEEQKAALADALQCDFVQQAFDGKFTGEAKRANLPVTLDEDNKSKSNFEGIIAKILAERLDEKIKESKKGKRCIGKRRKQCGDEKPGIQMISKGRIVTGDDLLAIEDKKKNGELSSDRVKRSKKTPVLDSEEQYIQRAIESAVTPEWVCSDVNTRFWARKYQWRLIKMKKLKSLNDNGAILCKVLEEDS</sequence>
<dbReference type="EMBL" id="ACPB03016596">
    <property type="status" value="NOT_ANNOTATED_CDS"/>
    <property type="molecule type" value="Genomic_DNA"/>
</dbReference>
<dbReference type="Proteomes" id="UP000015103">
    <property type="component" value="Unassembled WGS sequence"/>
</dbReference>
<evidence type="ECO:0000313" key="2">
    <source>
        <dbReference type="Proteomes" id="UP000015103"/>
    </source>
</evidence>